<evidence type="ECO:0000256" key="2">
    <source>
        <dbReference type="ARBA" id="ARBA00006099"/>
    </source>
</evidence>
<accession>A0A1H8P3C8</accession>
<dbReference type="PANTHER" id="PTHR30368:SF1">
    <property type="entry name" value="THIOSULFATE-BINDING PROTEIN"/>
    <property type="match status" value="1"/>
</dbReference>
<dbReference type="SUPFAM" id="SSF53850">
    <property type="entry name" value="Periplasmic binding protein-like II"/>
    <property type="match status" value="1"/>
</dbReference>
<dbReference type="Pfam" id="PF13531">
    <property type="entry name" value="SBP_bac_11"/>
    <property type="match status" value="1"/>
</dbReference>
<keyword evidence="8" id="KW-1185">Reference proteome</keyword>
<dbReference type="AlphaFoldDB" id="A0A1H8P3C8"/>
<evidence type="ECO:0000256" key="1">
    <source>
        <dbReference type="ARBA" id="ARBA00004418"/>
    </source>
</evidence>
<dbReference type="Gene3D" id="3.40.190.10">
    <property type="entry name" value="Periplasmic binding protein-like II"/>
    <property type="match status" value="2"/>
</dbReference>
<dbReference type="PROSITE" id="PS00401">
    <property type="entry name" value="PROK_SULFATE_BIND_1"/>
    <property type="match status" value="1"/>
</dbReference>
<dbReference type="NCBIfam" id="NF008022">
    <property type="entry name" value="PRK10752.1"/>
    <property type="match status" value="1"/>
</dbReference>
<dbReference type="EMBL" id="FODT01000002">
    <property type="protein sequence ID" value="SEO36430.1"/>
    <property type="molecule type" value="Genomic_DNA"/>
</dbReference>
<sequence>MNRFALALFAGVGALVTALPAQAQTPTTLLNVSYDISRELYAEINAAFIPQWKAKTGQDIAINQSHGGSSRQARSILEGLEADVVTFNQVTDVQVLHDKGKLIPADWAKRLPNNSSPYYSLPAFLVRAGNPKGIKDWDDLVKPDVKVIFPNPKTSGNGRYTYLAAYAFAKQKYGNEAEADAFIKKLFANVPVFDTGGRAATTTFVERQTGDVLITFEAETSSIRDLAGADKYQVVVPPTSLLAEFPVSVVDKYADKHGTRALATAYLEYLYSPEGQTILAKAYNRVQDKAVIEKFKDKFPEVKLYRVEDEFGGWDRLNAAHLASGAKLDQLFGGR</sequence>
<evidence type="ECO:0000313" key="8">
    <source>
        <dbReference type="Proteomes" id="UP000199615"/>
    </source>
</evidence>
<dbReference type="CDD" id="cd01005">
    <property type="entry name" value="PBP2_CysP"/>
    <property type="match status" value="1"/>
</dbReference>
<dbReference type="InterPro" id="IPR000957">
    <property type="entry name" value="Sulphate/thiosulphate-bd_CS"/>
</dbReference>
<dbReference type="GO" id="GO:0140104">
    <property type="term" value="F:molecular carrier activity"/>
    <property type="evidence" value="ECO:0007669"/>
    <property type="project" value="InterPro"/>
</dbReference>
<dbReference type="RefSeq" id="WP_092682222.1">
    <property type="nucleotide sequence ID" value="NZ_FODT01000002.1"/>
</dbReference>
<evidence type="ECO:0000256" key="4">
    <source>
        <dbReference type="ARBA" id="ARBA00022729"/>
    </source>
</evidence>
<evidence type="ECO:0000256" key="3">
    <source>
        <dbReference type="ARBA" id="ARBA00022448"/>
    </source>
</evidence>
<proteinExistence type="inferred from homology"/>
<keyword evidence="4 6" id="KW-0732">Signal</keyword>
<protein>
    <submittedName>
        <fullName evidence="7">Sulfate transport system substrate-binding protein</fullName>
    </submittedName>
</protein>
<comment type="subcellular location">
    <subcellularLocation>
        <location evidence="1">Periplasm</location>
    </subcellularLocation>
</comment>
<feature type="signal peptide" evidence="6">
    <location>
        <begin position="1"/>
        <end position="23"/>
    </location>
</feature>
<keyword evidence="5" id="KW-0574">Periplasm</keyword>
<reference evidence="8" key="1">
    <citation type="submission" date="2016-10" db="EMBL/GenBank/DDBJ databases">
        <authorList>
            <person name="Varghese N."/>
            <person name="Submissions S."/>
        </authorList>
    </citation>
    <scope>NUCLEOTIDE SEQUENCE [LARGE SCALE GENOMIC DNA]</scope>
    <source>
        <strain evidence="8">DSM 123</strain>
    </source>
</reference>
<dbReference type="OrthoDB" id="9802127at2"/>
<evidence type="ECO:0000256" key="6">
    <source>
        <dbReference type="SAM" id="SignalP"/>
    </source>
</evidence>
<dbReference type="GO" id="GO:0042597">
    <property type="term" value="C:periplasmic space"/>
    <property type="evidence" value="ECO:0007669"/>
    <property type="project" value="UniProtKB-SubCell"/>
</dbReference>
<evidence type="ECO:0000256" key="5">
    <source>
        <dbReference type="ARBA" id="ARBA00022764"/>
    </source>
</evidence>
<evidence type="ECO:0000313" key="7">
    <source>
        <dbReference type="EMBL" id="SEO36430.1"/>
    </source>
</evidence>
<organism evidence="7 8">
    <name type="scientific">Rhodopseudomonas pseudopalustris</name>
    <dbReference type="NCBI Taxonomy" id="1513892"/>
    <lineage>
        <taxon>Bacteria</taxon>
        <taxon>Pseudomonadati</taxon>
        <taxon>Pseudomonadota</taxon>
        <taxon>Alphaproteobacteria</taxon>
        <taxon>Hyphomicrobiales</taxon>
        <taxon>Nitrobacteraceae</taxon>
        <taxon>Rhodopseudomonas</taxon>
    </lineage>
</organism>
<name>A0A1H8P3C8_9BRAD</name>
<gene>
    <name evidence="7" type="ORF">SAMN05444123_102390</name>
</gene>
<dbReference type="Proteomes" id="UP000199615">
    <property type="component" value="Unassembled WGS sequence"/>
</dbReference>
<dbReference type="NCBIfam" id="TIGR00971">
    <property type="entry name" value="3a0106s03"/>
    <property type="match status" value="1"/>
</dbReference>
<dbReference type="PANTHER" id="PTHR30368">
    <property type="entry name" value="SULFATE-BINDING PROTEIN"/>
    <property type="match status" value="1"/>
</dbReference>
<comment type="similarity">
    <text evidence="2">Belongs to the prokaryotic sulfate-binding protein family.</text>
</comment>
<keyword evidence="3" id="KW-0813">Transport</keyword>
<dbReference type="InterPro" id="IPR005669">
    <property type="entry name" value="Thiosulph/SO4-bd"/>
</dbReference>
<dbReference type="GO" id="GO:1902358">
    <property type="term" value="P:sulfate transmembrane transport"/>
    <property type="evidence" value="ECO:0007669"/>
    <property type="project" value="InterPro"/>
</dbReference>
<feature type="chain" id="PRO_5011588234" evidence="6">
    <location>
        <begin position="24"/>
        <end position="335"/>
    </location>
</feature>
<dbReference type="NCBIfam" id="NF008106">
    <property type="entry name" value="PRK10852.1"/>
    <property type="match status" value="1"/>
</dbReference>